<keyword evidence="1" id="KW-0812">Transmembrane</keyword>
<evidence type="ECO:0000313" key="2">
    <source>
        <dbReference type="EMBL" id="MRX22233.1"/>
    </source>
</evidence>
<reference evidence="2 3" key="1">
    <citation type="submission" date="2019-11" db="EMBL/GenBank/DDBJ databases">
        <title>Whole genome sequence of Haloferax sp. MBLA0076.</title>
        <authorList>
            <person name="Seo M.-J."/>
            <person name="Cho E.-S."/>
        </authorList>
    </citation>
    <scope>NUCLEOTIDE SEQUENCE [LARGE SCALE GENOMIC DNA]</scope>
    <source>
        <strain evidence="2 3">MBLA0076</strain>
    </source>
</reference>
<evidence type="ECO:0000313" key="3">
    <source>
        <dbReference type="Proteomes" id="UP000439022"/>
    </source>
</evidence>
<organism evidence="2 3">
    <name type="scientific">Haloferax litoreum</name>
    <dbReference type="NCBI Taxonomy" id="2666140"/>
    <lineage>
        <taxon>Archaea</taxon>
        <taxon>Methanobacteriati</taxon>
        <taxon>Methanobacteriota</taxon>
        <taxon>Stenosarchaea group</taxon>
        <taxon>Halobacteria</taxon>
        <taxon>Halobacteriales</taxon>
        <taxon>Haloferacaceae</taxon>
        <taxon>Haloferax</taxon>
    </lineage>
</organism>
<sequence>MSFRSSVNSSAESSASLAVEAGFVVAALLGVALWQFFVDTTASGVAQPLLRRGGILVGSLVTGGILLAGLTVYASVYTSVRDIDVPSTGPSASDAGVIALTVLGPAVLVGATKLVGSVTGVTYGSLTKTGYGADATLAAVFPLTGLELVVGVPVLVLVSHVFVQSSFRRVATDRVAIAATTVTTVFVLVNVNRGLVFVPNVGRLAAAAVFLLLLGVALTVSVRTTRDWTRVLCYVPALGFVVVVIGSELVTIGSVAVALFVLSHALVLGIAAYAHERTRSLFVPALAYISLIVSTDAVVFFFEAGL</sequence>
<feature type="transmembrane region" description="Helical" evidence="1">
    <location>
        <begin position="281"/>
        <end position="302"/>
    </location>
</feature>
<accession>A0A6A8GGD6</accession>
<feature type="transmembrane region" description="Helical" evidence="1">
    <location>
        <begin position="12"/>
        <end position="34"/>
    </location>
</feature>
<keyword evidence="3" id="KW-1185">Reference proteome</keyword>
<feature type="transmembrane region" description="Helical" evidence="1">
    <location>
        <begin position="54"/>
        <end position="76"/>
    </location>
</feature>
<feature type="transmembrane region" description="Helical" evidence="1">
    <location>
        <begin position="175"/>
        <end position="195"/>
    </location>
</feature>
<dbReference type="EMBL" id="WKJO01000001">
    <property type="protein sequence ID" value="MRX22233.1"/>
    <property type="molecule type" value="Genomic_DNA"/>
</dbReference>
<dbReference type="AlphaFoldDB" id="A0A6A8GGD6"/>
<feature type="transmembrane region" description="Helical" evidence="1">
    <location>
        <begin position="228"/>
        <end position="246"/>
    </location>
</feature>
<feature type="transmembrane region" description="Helical" evidence="1">
    <location>
        <begin position="201"/>
        <end position="221"/>
    </location>
</feature>
<feature type="transmembrane region" description="Helical" evidence="1">
    <location>
        <begin position="136"/>
        <end position="163"/>
    </location>
</feature>
<comment type="caution">
    <text evidence="2">The sequence shown here is derived from an EMBL/GenBank/DDBJ whole genome shotgun (WGS) entry which is preliminary data.</text>
</comment>
<dbReference type="Proteomes" id="UP000439022">
    <property type="component" value="Unassembled WGS sequence"/>
</dbReference>
<gene>
    <name evidence="2" type="ORF">GJR96_09735</name>
</gene>
<evidence type="ECO:0000256" key="1">
    <source>
        <dbReference type="SAM" id="Phobius"/>
    </source>
</evidence>
<feature type="transmembrane region" description="Helical" evidence="1">
    <location>
        <begin position="97"/>
        <end position="116"/>
    </location>
</feature>
<feature type="transmembrane region" description="Helical" evidence="1">
    <location>
        <begin position="252"/>
        <end position="274"/>
    </location>
</feature>
<keyword evidence="1" id="KW-1133">Transmembrane helix</keyword>
<dbReference type="RefSeq" id="WP_151162753.1">
    <property type="nucleotide sequence ID" value="NZ_WKJO01000001.1"/>
</dbReference>
<protein>
    <submittedName>
        <fullName evidence="2">Uncharacterized protein</fullName>
    </submittedName>
</protein>
<keyword evidence="1" id="KW-0472">Membrane</keyword>
<name>A0A6A8GGD6_9EURY</name>
<proteinExistence type="predicted"/>